<dbReference type="InterPro" id="IPR003661">
    <property type="entry name" value="HisK_dim/P_dom"/>
</dbReference>
<evidence type="ECO:0000256" key="3">
    <source>
        <dbReference type="ARBA" id="ARBA00012438"/>
    </source>
</evidence>
<keyword evidence="11 14" id="KW-1133">Transmembrane helix</keyword>
<dbReference type="STRING" id="36842.SAMN02194393_00559"/>
<keyword evidence="6" id="KW-0808">Transferase</keyword>
<evidence type="ECO:0000313" key="18">
    <source>
        <dbReference type="Proteomes" id="UP000190285"/>
    </source>
</evidence>
<feature type="domain" description="Histidine kinase" evidence="15">
    <location>
        <begin position="146"/>
        <end position="362"/>
    </location>
</feature>
<feature type="transmembrane region" description="Helical" evidence="14">
    <location>
        <begin position="12"/>
        <end position="36"/>
    </location>
</feature>
<dbReference type="PROSITE" id="PS50109">
    <property type="entry name" value="HIS_KIN"/>
    <property type="match status" value="1"/>
</dbReference>
<keyword evidence="12" id="KW-0902">Two-component regulatory system</keyword>
<dbReference type="FunFam" id="3.30.565.10:FF:000013">
    <property type="entry name" value="Two-component sensor histidine kinase"/>
    <property type="match status" value="1"/>
</dbReference>
<dbReference type="EMBL" id="FUZT01000001">
    <property type="protein sequence ID" value="SKC40539.1"/>
    <property type="molecule type" value="Genomic_DNA"/>
</dbReference>
<feature type="transmembrane region" description="Helical" evidence="14">
    <location>
        <begin position="56"/>
        <end position="76"/>
    </location>
</feature>
<keyword evidence="10" id="KW-0067">ATP-binding</keyword>
<dbReference type="PANTHER" id="PTHR45528:SF1">
    <property type="entry name" value="SENSOR HISTIDINE KINASE CPXA"/>
    <property type="match status" value="1"/>
</dbReference>
<dbReference type="Pfam" id="PF02518">
    <property type="entry name" value="HATPase_c"/>
    <property type="match status" value="1"/>
</dbReference>
<evidence type="ECO:0000259" key="15">
    <source>
        <dbReference type="PROSITE" id="PS50109"/>
    </source>
</evidence>
<comment type="catalytic activity">
    <reaction evidence="1">
        <text>ATP + protein L-histidine = ADP + protein N-phospho-L-histidine.</text>
        <dbReference type="EC" id="2.7.13.3"/>
    </reaction>
</comment>
<dbReference type="InterPro" id="IPR003660">
    <property type="entry name" value="HAMP_dom"/>
</dbReference>
<dbReference type="InterPro" id="IPR036097">
    <property type="entry name" value="HisK_dim/P_sf"/>
</dbReference>
<dbReference type="GO" id="GO:0000155">
    <property type="term" value="F:phosphorelay sensor kinase activity"/>
    <property type="evidence" value="ECO:0007669"/>
    <property type="project" value="InterPro"/>
</dbReference>
<dbReference type="Pfam" id="PF00512">
    <property type="entry name" value="HisKA"/>
    <property type="match status" value="1"/>
</dbReference>
<dbReference type="InterPro" id="IPR003594">
    <property type="entry name" value="HATPase_dom"/>
</dbReference>
<dbReference type="PRINTS" id="PR00344">
    <property type="entry name" value="BCTRLSENSOR"/>
</dbReference>
<dbReference type="Pfam" id="PF00672">
    <property type="entry name" value="HAMP"/>
    <property type="match status" value="1"/>
</dbReference>
<evidence type="ECO:0000256" key="7">
    <source>
        <dbReference type="ARBA" id="ARBA00022692"/>
    </source>
</evidence>
<keyword evidence="18" id="KW-1185">Reference proteome</keyword>
<keyword evidence="9 17" id="KW-0418">Kinase</keyword>
<sequence>MKIKMIKSIRWKILFVFIISILAASITVVGLILFALALGRNFKLFYDILKLLYDTIGVLPLGVLAGILFFIIYFFLLSQKTIRYLEEITQSLDLIAKGNFDVEIPIKSNNELGVLAANINLMASQIKKSIEEERNAEKKKNELVTGVSHDLRTPLTSILGYLGLIVNDQYKDEIVLRYYIDIAHTKALHLKGLIDQLFEYTRVSYGGMKVEMKKVNLVELMEQLIEDFAPSMQEKNMKCQLQVSNESIFVWIDPNLMVRVFENLISNAIRYGHKGKAIDIEIDEEKDTVVKVINYGELIESQELPYLFERFYRVEKSRSKESGGTGLGLAIAKNIVDLHNGEIKAYSSLERTVFEVRLRRNKRKLLVV</sequence>
<keyword evidence="7 14" id="KW-0812">Transmembrane</keyword>
<name>A0A1T5IN28_9FIRM</name>
<evidence type="ECO:0000256" key="14">
    <source>
        <dbReference type="SAM" id="Phobius"/>
    </source>
</evidence>
<comment type="subcellular location">
    <subcellularLocation>
        <location evidence="2">Cell membrane</location>
        <topology evidence="2">Multi-pass membrane protein</topology>
    </subcellularLocation>
</comment>
<evidence type="ECO:0000256" key="11">
    <source>
        <dbReference type="ARBA" id="ARBA00022989"/>
    </source>
</evidence>
<dbReference type="SUPFAM" id="SSF55874">
    <property type="entry name" value="ATPase domain of HSP90 chaperone/DNA topoisomerase II/histidine kinase"/>
    <property type="match status" value="1"/>
</dbReference>
<evidence type="ECO:0000256" key="12">
    <source>
        <dbReference type="ARBA" id="ARBA00023012"/>
    </source>
</evidence>
<dbReference type="Gene3D" id="1.10.287.130">
    <property type="match status" value="1"/>
</dbReference>
<dbReference type="SUPFAM" id="SSF47384">
    <property type="entry name" value="Homodimeric domain of signal transducing histidine kinase"/>
    <property type="match status" value="1"/>
</dbReference>
<dbReference type="SUPFAM" id="SSF158472">
    <property type="entry name" value="HAMP domain-like"/>
    <property type="match status" value="1"/>
</dbReference>
<evidence type="ECO:0000256" key="10">
    <source>
        <dbReference type="ARBA" id="ARBA00022840"/>
    </source>
</evidence>
<evidence type="ECO:0000256" key="2">
    <source>
        <dbReference type="ARBA" id="ARBA00004651"/>
    </source>
</evidence>
<dbReference type="CDD" id="cd06225">
    <property type="entry name" value="HAMP"/>
    <property type="match status" value="1"/>
</dbReference>
<dbReference type="InterPro" id="IPR005467">
    <property type="entry name" value="His_kinase_dom"/>
</dbReference>
<evidence type="ECO:0000313" key="17">
    <source>
        <dbReference type="EMBL" id="SKC40539.1"/>
    </source>
</evidence>
<evidence type="ECO:0000259" key="16">
    <source>
        <dbReference type="PROSITE" id="PS50885"/>
    </source>
</evidence>
<dbReference type="SMART" id="SM00304">
    <property type="entry name" value="HAMP"/>
    <property type="match status" value="1"/>
</dbReference>
<dbReference type="SMART" id="SM00387">
    <property type="entry name" value="HATPase_c"/>
    <property type="match status" value="1"/>
</dbReference>
<feature type="domain" description="HAMP" evidence="16">
    <location>
        <begin position="79"/>
        <end position="131"/>
    </location>
</feature>
<dbReference type="Proteomes" id="UP000190285">
    <property type="component" value="Unassembled WGS sequence"/>
</dbReference>
<dbReference type="PROSITE" id="PS50885">
    <property type="entry name" value="HAMP"/>
    <property type="match status" value="1"/>
</dbReference>
<dbReference type="InterPro" id="IPR050398">
    <property type="entry name" value="HssS/ArlS-like"/>
</dbReference>
<organism evidence="17 18">
    <name type="scientific">Maledivibacter halophilus</name>
    <dbReference type="NCBI Taxonomy" id="36842"/>
    <lineage>
        <taxon>Bacteria</taxon>
        <taxon>Bacillati</taxon>
        <taxon>Bacillota</taxon>
        <taxon>Clostridia</taxon>
        <taxon>Peptostreptococcales</taxon>
        <taxon>Caminicellaceae</taxon>
        <taxon>Maledivibacter</taxon>
    </lineage>
</organism>
<dbReference type="CDD" id="cd00075">
    <property type="entry name" value="HATPase"/>
    <property type="match status" value="1"/>
</dbReference>
<dbReference type="GO" id="GO:0005524">
    <property type="term" value="F:ATP binding"/>
    <property type="evidence" value="ECO:0007669"/>
    <property type="project" value="UniProtKB-KW"/>
</dbReference>
<evidence type="ECO:0000256" key="5">
    <source>
        <dbReference type="ARBA" id="ARBA00022553"/>
    </source>
</evidence>
<dbReference type="PANTHER" id="PTHR45528">
    <property type="entry name" value="SENSOR HISTIDINE KINASE CPXA"/>
    <property type="match status" value="1"/>
</dbReference>
<dbReference type="Gene3D" id="6.10.340.10">
    <property type="match status" value="1"/>
</dbReference>
<evidence type="ECO:0000256" key="9">
    <source>
        <dbReference type="ARBA" id="ARBA00022777"/>
    </source>
</evidence>
<dbReference type="InterPro" id="IPR036890">
    <property type="entry name" value="HATPase_C_sf"/>
</dbReference>
<accession>A0A1T5IN28</accession>
<evidence type="ECO:0000256" key="4">
    <source>
        <dbReference type="ARBA" id="ARBA00022475"/>
    </source>
</evidence>
<proteinExistence type="predicted"/>
<evidence type="ECO:0000256" key="1">
    <source>
        <dbReference type="ARBA" id="ARBA00000085"/>
    </source>
</evidence>
<dbReference type="Gene3D" id="3.30.565.10">
    <property type="entry name" value="Histidine kinase-like ATPase, C-terminal domain"/>
    <property type="match status" value="1"/>
</dbReference>
<keyword evidence="5" id="KW-0597">Phosphoprotein</keyword>
<dbReference type="GO" id="GO:0005886">
    <property type="term" value="C:plasma membrane"/>
    <property type="evidence" value="ECO:0007669"/>
    <property type="project" value="UniProtKB-SubCell"/>
</dbReference>
<keyword evidence="4" id="KW-1003">Cell membrane</keyword>
<dbReference type="AlphaFoldDB" id="A0A1T5IN28"/>
<dbReference type="OrthoDB" id="9792991at2"/>
<dbReference type="SMART" id="SM00388">
    <property type="entry name" value="HisKA"/>
    <property type="match status" value="1"/>
</dbReference>
<dbReference type="InterPro" id="IPR004358">
    <property type="entry name" value="Sig_transdc_His_kin-like_C"/>
</dbReference>
<dbReference type="RefSeq" id="WP_079489171.1">
    <property type="nucleotide sequence ID" value="NZ_FUZT01000001.1"/>
</dbReference>
<evidence type="ECO:0000256" key="8">
    <source>
        <dbReference type="ARBA" id="ARBA00022741"/>
    </source>
</evidence>
<reference evidence="17 18" key="1">
    <citation type="submission" date="2017-02" db="EMBL/GenBank/DDBJ databases">
        <authorList>
            <person name="Peterson S.W."/>
        </authorList>
    </citation>
    <scope>NUCLEOTIDE SEQUENCE [LARGE SCALE GENOMIC DNA]</scope>
    <source>
        <strain evidence="17 18">M1</strain>
    </source>
</reference>
<keyword evidence="13 14" id="KW-0472">Membrane</keyword>
<evidence type="ECO:0000256" key="6">
    <source>
        <dbReference type="ARBA" id="ARBA00022679"/>
    </source>
</evidence>
<keyword evidence="8" id="KW-0547">Nucleotide-binding</keyword>
<dbReference type="CDD" id="cd00082">
    <property type="entry name" value="HisKA"/>
    <property type="match status" value="1"/>
</dbReference>
<gene>
    <name evidence="17" type="ORF">SAMN02194393_00559</name>
</gene>
<evidence type="ECO:0000256" key="13">
    <source>
        <dbReference type="ARBA" id="ARBA00023136"/>
    </source>
</evidence>
<dbReference type="EC" id="2.7.13.3" evidence="3"/>
<protein>
    <recommendedName>
        <fullName evidence="3">histidine kinase</fullName>
        <ecNumber evidence="3">2.7.13.3</ecNumber>
    </recommendedName>
</protein>